<feature type="region of interest" description="Disordered" evidence="1">
    <location>
        <begin position="1"/>
        <end position="39"/>
    </location>
</feature>
<evidence type="ECO:0000256" key="1">
    <source>
        <dbReference type="SAM" id="MobiDB-lite"/>
    </source>
</evidence>
<keyword evidence="3" id="KW-1185">Reference proteome</keyword>
<dbReference type="AlphaFoldDB" id="A0A4P9ZH67"/>
<sequence>MSFPRSLTHKSDSFLNSRSTPSLKSRSHTPQQTLPSESLKTEFDGQKVVQYARVGPCFQIYHDPPSNKAPAHNAFTGQPEIHDDKENILRPKVMGLAQLKYPYRPPLKNLSIHKYPGYLSSVDLLRRGRHRLVALYQPKNSQNASGSLHRFNGLPSFVTPPRNTLKKILHRSGTNALADDDDTDDLETMLLAKLREVARRKRAMSVGANRGKIHLVRQNAFKISTV</sequence>
<dbReference type="EMBL" id="ML004431">
    <property type="protein sequence ID" value="RKP32477.1"/>
    <property type="molecule type" value="Genomic_DNA"/>
</dbReference>
<name>A0A4P9ZH67_9ASCO</name>
<reference evidence="3" key="1">
    <citation type="journal article" date="2018" name="Nat. Microbiol.">
        <title>Leveraging single-cell genomics to expand the fungal tree of life.</title>
        <authorList>
            <person name="Ahrendt S.R."/>
            <person name="Quandt C.A."/>
            <person name="Ciobanu D."/>
            <person name="Clum A."/>
            <person name="Salamov A."/>
            <person name="Andreopoulos B."/>
            <person name="Cheng J.F."/>
            <person name="Woyke T."/>
            <person name="Pelin A."/>
            <person name="Henrissat B."/>
            <person name="Reynolds N.K."/>
            <person name="Benny G.L."/>
            <person name="Smith M.E."/>
            <person name="James T.Y."/>
            <person name="Grigoriev I.V."/>
        </authorList>
    </citation>
    <scope>NUCLEOTIDE SEQUENCE [LARGE SCALE GENOMIC DNA]</scope>
    <source>
        <strain evidence="3">Baker2002</strain>
    </source>
</reference>
<evidence type="ECO:0000313" key="3">
    <source>
        <dbReference type="Proteomes" id="UP000268321"/>
    </source>
</evidence>
<feature type="compositionally biased region" description="Polar residues" evidence="1">
    <location>
        <begin position="13"/>
        <end position="38"/>
    </location>
</feature>
<gene>
    <name evidence="2" type="ORF">METBISCDRAFT_25709</name>
</gene>
<accession>A0A4P9ZH67</accession>
<proteinExistence type="predicted"/>
<evidence type="ECO:0000313" key="2">
    <source>
        <dbReference type="EMBL" id="RKP32477.1"/>
    </source>
</evidence>
<organism evidence="2 3">
    <name type="scientific">Metschnikowia bicuspidata</name>
    <dbReference type="NCBI Taxonomy" id="27322"/>
    <lineage>
        <taxon>Eukaryota</taxon>
        <taxon>Fungi</taxon>
        <taxon>Dikarya</taxon>
        <taxon>Ascomycota</taxon>
        <taxon>Saccharomycotina</taxon>
        <taxon>Pichiomycetes</taxon>
        <taxon>Metschnikowiaceae</taxon>
        <taxon>Metschnikowia</taxon>
    </lineage>
</organism>
<protein>
    <submittedName>
        <fullName evidence="2">Uncharacterized protein</fullName>
    </submittedName>
</protein>
<dbReference type="OrthoDB" id="4022168at2759"/>
<dbReference type="Proteomes" id="UP000268321">
    <property type="component" value="Unassembled WGS sequence"/>
</dbReference>